<name>A0AAQ1NWJ0_LEPIR</name>
<evidence type="ECO:0000313" key="2">
    <source>
        <dbReference type="Proteomes" id="UP000234460"/>
    </source>
</evidence>
<accession>A0AAQ1NWJ0</accession>
<dbReference type="AlphaFoldDB" id="A0AAQ1NWJ0"/>
<comment type="caution">
    <text evidence="1">The sequence shown here is derived from an EMBL/GenBank/DDBJ whole genome shotgun (WGS) entry which is preliminary data.</text>
</comment>
<proteinExistence type="predicted"/>
<sequence length="62" mass="7573">MYETQKIEPSTNRILNTNLVIFTLYIKNITFIFIRLQKVFYELTYVWCKSESFLIIISFKKK</sequence>
<protein>
    <submittedName>
        <fullName evidence="1">Uncharacterized protein</fullName>
    </submittedName>
</protein>
<gene>
    <name evidence="1" type="ORF">LMANV2_200016</name>
</gene>
<evidence type="ECO:0000313" key="1">
    <source>
        <dbReference type="EMBL" id="SOR60732.1"/>
    </source>
</evidence>
<organism evidence="1 2">
    <name type="scientific">Leptospira interrogans serovar Manilae</name>
    <dbReference type="NCBI Taxonomy" id="214675"/>
    <lineage>
        <taxon>Bacteria</taxon>
        <taxon>Pseudomonadati</taxon>
        <taxon>Spirochaetota</taxon>
        <taxon>Spirochaetia</taxon>
        <taxon>Leptospirales</taxon>
        <taxon>Leptospiraceae</taxon>
        <taxon>Leptospira</taxon>
    </lineage>
</organism>
<reference evidence="1 2" key="1">
    <citation type="submission" date="2017-11" db="EMBL/GenBank/DDBJ databases">
        <authorList>
            <person name="Lechat P."/>
        </authorList>
    </citation>
    <scope>NUCLEOTIDE SEQUENCE [LARGE SCALE GENOMIC DNA]</scope>
    <source>
        <strain evidence="1">L495</strain>
    </source>
</reference>
<dbReference type="EMBL" id="OEJX01000013">
    <property type="protein sequence ID" value="SOR60732.1"/>
    <property type="molecule type" value="Genomic_DNA"/>
</dbReference>
<dbReference type="Proteomes" id="UP000234460">
    <property type="component" value="Chromosome LMANV2"/>
</dbReference>